<comment type="caution">
    <text evidence="1">The sequence shown here is derived from an EMBL/GenBank/DDBJ whole genome shotgun (WGS) entry which is preliminary data.</text>
</comment>
<sequence length="240" mass="27188">MIARALRVLIACECSGIVRNAFLRRGHDAWSCDLRPAEDGSNRHIVGDARPLLRDGWDLLMVAHPPCTRLCRSGRRWLSGPGNMTPPKQLPRGRTWESMKAEFEAGVDLFTAFWRAPIDRVAIENPEMHDIARARMPADLPRPQMVQPHWFGHPEYKATGWYLRGLPPLEPTERLPEPPKGSEAWRQWNRVWRMPPGADRGQHRSRFFPGMAAAAADQWGSFALQAIAAPADPQPELERA</sequence>
<name>K2J7H0_9PROT</name>
<evidence type="ECO:0000313" key="1">
    <source>
        <dbReference type="EMBL" id="EKE70867.1"/>
    </source>
</evidence>
<protein>
    <recommendedName>
        <fullName evidence="3">DNA cytosine methyltransferase</fullName>
    </recommendedName>
</protein>
<dbReference type="Proteomes" id="UP000006746">
    <property type="component" value="Unassembled WGS sequence"/>
</dbReference>
<organism evidence="1 2">
    <name type="scientific">Oceanibaculum indicum P24</name>
    <dbReference type="NCBI Taxonomy" id="1207063"/>
    <lineage>
        <taxon>Bacteria</taxon>
        <taxon>Pseudomonadati</taxon>
        <taxon>Pseudomonadota</taxon>
        <taxon>Alphaproteobacteria</taxon>
        <taxon>Rhodospirillales</taxon>
        <taxon>Oceanibaculaceae</taxon>
        <taxon>Oceanibaculum</taxon>
    </lineage>
</organism>
<keyword evidence="2" id="KW-1185">Reference proteome</keyword>
<dbReference type="EMBL" id="AMRL01000024">
    <property type="protein sequence ID" value="EKE70867.1"/>
    <property type="molecule type" value="Genomic_DNA"/>
</dbReference>
<dbReference type="AlphaFoldDB" id="K2J7H0"/>
<dbReference type="eggNOG" id="COG0270">
    <property type="taxonomic scope" value="Bacteria"/>
</dbReference>
<dbReference type="STRING" id="1207063.P24_15029"/>
<evidence type="ECO:0008006" key="3">
    <source>
        <dbReference type="Google" id="ProtNLM"/>
    </source>
</evidence>
<evidence type="ECO:0000313" key="2">
    <source>
        <dbReference type="Proteomes" id="UP000006746"/>
    </source>
</evidence>
<dbReference type="RefSeq" id="WP_008945609.1">
    <property type="nucleotide sequence ID" value="NZ_AMRL01000024.1"/>
</dbReference>
<dbReference type="PATRIC" id="fig|1207063.3.peg.3027"/>
<proteinExistence type="predicted"/>
<gene>
    <name evidence="1" type="ORF">P24_15029</name>
</gene>
<reference evidence="1 2" key="1">
    <citation type="journal article" date="2012" name="J. Bacteriol.">
        <title>Genome Sequence of Oceanibaculum indicum Type Strain P24.</title>
        <authorList>
            <person name="Lai Q."/>
            <person name="Shao Z."/>
        </authorList>
    </citation>
    <scope>NUCLEOTIDE SEQUENCE [LARGE SCALE GENOMIC DNA]</scope>
    <source>
        <strain evidence="1 2">P24</strain>
    </source>
</reference>
<accession>K2J7H0</accession>